<feature type="signal peptide" evidence="1">
    <location>
        <begin position="1"/>
        <end position="25"/>
    </location>
</feature>
<proteinExistence type="predicted"/>
<comment type="caution">
    <text evidence="2">The sequence shown here is derived from an EMBL/GenBank/DDBJ whole genome shotgun (WGS) entry which is preliminary data.</text>
</comment>
<name>A0A7W7YC52_9BACT</name>
<dbReference type="RefSeq" id="WP_184340330.1">
    <property type="nucleotide sequence ID" value="NZ_JACHIG010000006.1"/>
</dbReference>
<dbReference type="SUPFAM" id="SSF49899">
    <property type="entry name" value="Concanavalin A-like lectins/glucanases"/>
    <property type="match status" value="1"/>
</dbReference>
<organism evidence="2 3">
    <name type="scientific">Prosthecobacter vanneervenii</name>
    <dbReference type="NCBI Taxonomy" id="48466"/>
    <lineage>
        <taxon>Bacteria</taxon>
        <taxon>Pseudomonadati</taxon>
        <taxon>Verrucomicrobiota</taxon>
        <taxon>Verrucomicrobiia</taxon>
        <taxon>Verrucomicrobiales</taxon>
        <taxon>Verrucomicrobiaceae</taxon>
        <taxon>Prosthecobacter</taxon>
    </lineage>
</organism>
<evidence type="ECO:0000313" key="2">
    <source>
        <dbReference type="EMBL" id="MBB5033399.1"/>
    </source>
</evidence>
<protein>
    <recommendedName>
        <fullName evidence="4">3-keto-disaccharide hydrolase domain-containing protein</fullName>
    </recommendedName>
</protein>
<evidence type="ECO:0000256" key="1">
    <source>
        <dbReference type="SAM" id="SignalP"/>
    </source>
</evidence>
<reference evidence="2 3" key="1">
    <citation type="submission" date="2020-08" db="EMBL/GenBank/DDBJ databases">
        <title>Genomic Encyclopedia of Type Strains, Phase IV (KMG-IV): sequencing the most valuable type-strain genomes for metagenomic binning, comparative biology and taxonomic classification.</title>
        <authorList>
            <person name="Goeker M."/>
        </authorList>
    </citation>
    <scope>NUCLEOTIDE SEQUENCE [LARGE SCALE GENOMIC DNA]</scope>
    <source>
        <strain evidence="2 3">DSM 12252</strain>
    </source>
</reference>
<evidence type="ECO:0000313" key="3">
    <source>
        <dbReference type="Proteomes" id="UP000590740"/>
    </source>
</evidence>
<dbReference type="Proteomes" id="UP000590740">
    <property type="component" value="Unassembled WGS sequence"/>
</dbReference>
<dbReference type="AlphaFoldDB" id="A0A7W7YC52"/>
<keyword evidence="1" id="KW-0732">Signal</keyword>
<dbReference type="InterPro" id="IPR013320">
    <property type="entry name" value="ConA-like_dom_sf"/>
</dbReference>
<feature type="chain" id="PRO_5031088031" description="3-keto-disaccharide hydrolase domain-containing protein" evidence="1">
    <location>
        <begin position="26"/>
        <end position="224"/>
    </location>
</feature>
<evidence type="ECO:0008006" key="4">
    <source>
        <dbReference type="Google" id="ProtNLM"/>
    </source>
</evidence>
<sequence>MIPPLRFAALSLACAITFSSPHAHAADAEYKPELFQTLKPVYADTFDSGTLNAEFWEVRQNTTWVVKDGVLFGSPSSKDFQDKKKASSDPSHAGLKPVIWLKKVPENFVCVMRVRYDATAYQKGFPLFDLGHHIHTLSFAEKATTLAIKKNVQTLPVEQPLFALNQWHDVVIELKKGRILLSIDGKKHLFESSHIDMTGQAQIDFKAVDFGTCQIDSIKLWEGM</sequence>
<keyword evidence="3" id="KW-1185">Reference proteome</keyword>
<accession>A0A7W7YC52</accession>
<dbReference type="EMBL" id="JACHIG010000006">
    <property type="protein sequence ID" value="MBB5033399.1"/>
    <property type="molecule type" value="Genomic_DNA"/>
</dbReference>
<gene>
    <name evidence="2" type="ORF">HNQ65_002987</name>
</gene>